<dbReference type="AlphaFoldDB" id="A0AAV0AGD8"/>
<protein>
    <submittedName>
        <fullName evidence="1">Expressed protein</fullName>
    </submittedName>
</protein>
<dbReference type="EMBL" id="CALTRL010000003">
    <property type="protein sequence ID" value="CAH7665735.1"/>
    <property type="molecule type" value="Genomic_DNA"/>
</dbReference>
<accession>A0AAV0AGD8</accession>
<organism evidence="1 2">
    <name type="scientific">Phakopsora pachyrhizi</name>
    <name type="common">Asian soybean rust disease fungus</name>
    <dbReference type="NCBI Taxonomy" id="170000"/>
    <lineage>
        <taxon>Eukaryota</taxon>
        <taxon>Fungi</taxon>
        <taxon>Dikarya</taxon>
        <taxon>Basidiomycota</taxon>
        <taxon>Pucciniomycotina</taxon>
        <taxon>Pucciniomycetes</taxon>
        <taxon>Pucciniales</taxon>
        <taxon>Phakopsoraceae</taxon>
        <taxon>Phakopsora</taxon>
    </lineage>
</organism>
<sequence>MILRQPRVHEMIANTIWKRYINSKEFSPIFLSLDFHDYVSSHPSMDGTHSIIKALEPKAWKAVVGLFLKRFLTAYTPRSYLNQPSREILESAIESMQTEVPDFISLLKTFSDENSFKSYSAVVENEFPEVTYDWFFCHLILFHILKSQIKFSSEGFVQRVTQELKGFEKVLGLFISKMELIQAIGHLRFYAYTGFQDGVMNYIEWKEFFLHRANTVLIIRDFNEIKELFQKKFTQQEILHIIFTWKEKIVSSAKALKDVKEDCNHYMYIVGKSNDRIQTKWMNSNFLKKMRAEFEAQKNVETFTTNLVKFIEDWATDLQAAEKSSHKNLLQ</sequence>
<comment type="caution">
    <text evidence="1">The sequence shown here is derived from an EMBL/GenBank/DDBJ whole genome shotgun (WGS) entry which is preliminary data.</text>
</comment>
<evidence type="ECO:0000313" key="2">
    <source>
        <dbReference type="Proteomes" id="UP001153365"/>
    </source>
</evidence>
<dbReference type="Proteomes" id="UP001153365">
    <property type="component" value="Unassembled WGS sequence"/>
</dbReference>
<evidence type="ECO:0000313" key="1">
    <source>
        <dbReference type="EMBL" id="CAH7665735.1"/>
    </source>
</evidence>
<keyword evidence="2" id="KW-1185">Reference proteome</keyword>
<reference evidence="1" key="1">
    <citation type="submission" date="2022-06" db="EMBL/GenBank/DDBJ databases">
        <authorList>
            <consortium name="SYNGENTA / RWTH Aachen University"/>
        </authorList>
    </citation>
    <scope>NUCLEOTIDE SEQUENCE</scope>
</reference>
<name>A0AAV0AGD8_PHAPC</name>
<proteinExistence type="predicted"/>
<gene>
    <name evidence="1" type="ORF">PPACK8108_LOCUS17</name>
</gene>